<protein>
    <submittedName>
        <fullName evidence="2">Uncharacterized protein</fullName>
    </submittedName>
</protein>
<keyword evidence="1" id="KW-0472">Membrane</keyword>
<dbReference type="EMBL" id="RKLQ01000001">
    <property type="protein sequence ID" value="MBX0302103.1"/>
    <property type="molecule type" value="Genomic_DNA"/>
</dbReference>
<gene>
    <name evidence="2" type="ORF">EGD98_00305</name>
</gene>
<dbReference type="AlphaFoldDB" id="A0A8J7YF00"/>
<reference evidence="2" key="1">
    <citation type="submission" date="2021-06" db="EMBL/GenBank/DDBJ databases">
        <title>Halomicroarcula sp. F24A a new haloarchaeum isolated from saline soil.</title>
        <authorList>
            <person name="Duran-Viseras A."/>
            <person name="Sanchez-Porro C."/>
            <person name="Ventosa A."/>
        </authorList>
    </citation>
    <scope>NUCLEOTIDE SEQUENCE</scope>
    <source>
        <strain evidence="2">F24A</strain>
    </source>
</reference>
<evidence type="ECO:0000313" key="3">
    <source>
        <dbReference type="Proteomes" id="UP000783863"/>
    </source>
</evidence>
<sequence length="108" mass="12096">MVFETTVYGFRVIELIASAFATGSVAVGLYIGYRSLQSFYRHGDPSMRYLAVGLLLLTAVTYTLTFVGSMLLQFRVLSLPQQDYFLTVSHVTQFAGLVCIAYALHRRD</sequence>
<evidence type="ECO:0000313" key="2">
    <source>
        <dbReference type="EMBL" id="MBX0302103.1"/>
    </source>
</evidence>
<keyword evidence="1" id="KW-1133">Transmembrane helix</keyword>
<organism evidence="2 3">
    <name type="scientific">Haloarcula salinisoli</name>
    <dbReference type="NCBI Taxonomy" id="2487746"/>
    <lineage>
        <taxon>Archaea</taxon>
        <taxon>Methanobacteriati</taxon>
        <taxon>Methanobacteriota</taxon>
        <taxon>Stenosarchaea group</taxon>
        <taxon>Halobacteria</taxon>
        <taxon>Halobacteriales</taxon>
        <taxon>Haloarculaceae</taxon>
        <taxon>Haloarcula</taxon>
    </lineage>
</organism>
<name>A0A8J7YF00_9EURY</name>
<accession>A0A8J7YF00</accession>
<proteinExistence type="predicted"/>
<comment type="caution">
    <text evidence="2">The sequence shown here is derived from an EMBL/GenBank/DDBJ whole genome shotgun (WGS) entry which is preliminary data.</text>
</comment>
<dbReference type="RefSeq" id="WP_220586352.1">
    <property type="nucleotide sequence ID" value="NZ_RKLQ01000001.1"/>
</dbReference>
<keyword evidence="3" id="KW-1185">Reference proteome</keyword>
<evidence type="ECO:0000256" key="1">
    <source>
        <dbReference type="SAM" id="Phobius"/>
    </source>
</evidence>
<dbReference type="InterPro" id="IPR055943">
    <property type="entry name" value="DUF7521"/>
</dbReference>
<feature type="transmembrane region" description="Helical" evidence="1">
    <location>
        <begin position="84"/>
        <end position="104"/>
    </location>
</feature>
<dbReference type="Pfam" id="PF24365">
    <property type="entry name" value="DUF7521"/>
    <property type="match status" value="1"/>
</dbReference>
<feature type="transmembrane region" description="Helical" evidence="1">
    <location>
        <begin position="12"/>
        <end position="33"/>
    </location>
</feature>
<keyword evidence="1" id="KW-0812">Transmembrane</keyword>
<feature type="transmembrane region" description="Helical" evidence="1">
    <location>
        <begin position="49"/>
        <end position="72"/>
    </location>
</feature>
<dbReference type="Proteomes" id="UP000783863">
    <property type="component" value="Unassembled WGS sequence"/>
</dbReference>